<keyword evidence="15" id="KW-1185">Reference proteome</keyword>
<dbReference type="RefSeq" id="XP_055871659.1">
    <property type="nucleotide sequence ID" value="XM_056015684.1"/>
</dbReference>
<feature type="transmembrane region" description="Helical" evidence="13">
    <location>
        <begin position="131"/>
        <end position="152"/>
    </location>
</feature>
<dbReference type="Proteomes" id="UP001165740">
    <property type="component" value="Chromosome 17"/>
</dbReference>
<sequence length="1363" mass="155395">MARQQWLGRARLGDPPGDVHKVEFDDIWSETSSEAYNSPDTSIYGDMFRNDDIDGDDYIDRWHGRRRSRSIFTVCALNGGYVLSPEERKRLEALSSGHPIDPEDRNAPVKYFTHELSFRGRLRRFFIRNSTTRLACTFFDLALKTLICVIYVTRVSLDNVKDYECAGAPCSNAENDTRISSKEVNWYVLLWVQRSWTIWAIEVALAVISLAKALLMIYIATRGHRMDHVLTLTFLLEICCSVPILITVVFPKLLKQLFVPVFLNCWLAKRSMEKIYNDLHLTRQRFQTISVTLLQQMVMLVVNIICLVFINICFIQHIQRASSEKQLSMFDSLYFVIVTFSTVGYGDIYPDIWLGRLFTIIMICVAFASIPRHIEGLVSTYMERQKAGGEYSQRSAQRNRHVIVCSSAMIQDTLMDFLNEFYAHPKLEDHTVILLCPQELDSNKQVILKDPKWAHRVIYMRGSSLKDIDLKRCRVHQADACFFLAPRPTQDKAKADRHTILRSWAVKDFAPNCKQYIQLFKAKNKLHVKFAEHVVCEDEFKYALLANNCLYPGLSTLVSLLVHTSTGQLLAKHNWDSGEGLVAPEPWQQVYGRHSGNEIYHIQLHKSLFFNQYEGETFPQASADAHHRFGVALLAVLDSESPSPRLQLNPGPEYRLKANDYCFYMSVTREEYSKISPEALKSIPRKKNENIDFLSKEKEDSGCHYWHHSSEDEDDHKKTFRSQIALALQKYHNDNDVTINVEDTDEAVFDTITSLMGEKITRMARNQTAPNFTIGNEPNGKSLLQKPGVRLKKGSVSFSSIPLLHAEEPKQTDIPKVDEEDDKTDSTEQLMGEEDSKDGSEIGGLHNVDHRHGAGRVLQFYTDMGQEKLTTGPPPVTIFSGARRTNCHIMSEKRHLCCLEWGQNCQHCSYKNANDKRWHHQLIILAAEHASSGIFNFIVPLRSSFIGVNGLSPIVLLLEEKPDVLFLDTIAQFPLVYYMIGKIQNVDDLLVAGINQASHLVVVNRDSDSDYGGEEILADSETIVAVQTIFRLFPNTYVVTELSQASNMRFMQFSAQDVYSQKASRLEQKLKDTMTTNLNHIFRLPFAAGQVFSASMLDTLLYQTFVKGYLISFVRLLLGIDAEEGSGHLSSIRVKRSTVQKFPEYGDLYDGLCSATGEIPFAIYRTEKVTNTEPNEEPSTFFGEHLSDFHFQYKKKKPGKKRHDEGIKPSQSTISRHRFSMICKPDQDDLGDLIRNRLMSLELTSNDYSDVRRRPNTLSYVITNPSPKRRLKMGDIVYVIQPSSMYAKPSKRKFYMNRIHRSHSFAGTESSNSLNNNLTKDVGLGVDKKVGRFTLHRNLSDKDMRPRSVTVIGNEAATGATKV</sequence>
<keyword evidence="5" id="KW-0631">Potassium channel</keyword>
<organism evidence="15 16">
    <name type="scientific">Biomphalaria glabrata</name>
    <name type="common">Bloodfluke planorb</name>
    <name type="synonym">Freshwater snail</name>
    <dbReference type="NCBI Taxonomy" id="6526"/>
    <lineage>
        <taxon>Eukaryota</taxon>
        <taxon>Metazoa</taxon>
        <taxon>Spiralia</taxon>
        <taxon>Lophotrochozoa</taxon>
        <taxon>Mollusca</taxon>
        <taxon>Gastropoda</taxon>
        <taxon>Heterobranchia</taxon>
        <taxon>Euthyneura</taxon>
        <taxon>Panpulmonata</taxon>
        <taxon>Hygrophila</taxon>
        <taxon>Lymnaeoidea</taxon>
        <taxon>Planorbidae</taxon>
        <taxon>Biomphalaria</taxon>
    </lineage>
</organism>
<evidence type="ECO:0000256" key="3">
    <source>
        <dbReference type="ARBA" id="ARBA00022538"/>
    </source>
</evidence>
<evidence type="ECO:0000256" key="8">
    <source>
        <dbReference type="ARBA" id="ARBA00023065"/>
    </source>
</evidence>
<keyword evidence="6" id="KW-0630">Potassium</keyword>
<feature type="compositionally biased region" description="Basic and acidic residues" evidence="12">
    <location>
        <begin position="805"/>
        <end position="817"/>
    </location>
</feature>
<comment type="catalytic activity">
    <reaction evidence="11">
        <text>K(+)(in) = K(+)(out)</text>
        <dbReference type="Rhea" id="RHEA:29463"/>
        <dbReference type="ChEBI" id="CHEBI:29103"/>
    </reaction>
</comment>
<dbReference type="GO" id="GO:0015271">
    <property type="term" value="F:outward rectifier potassium channel activity"/>
    <property type="evidence" value="ECO:0007669"/>
    <property type="project" value="TreeGrafter"/>
</dbReference>
<evidence type="ECO:0000256" key="7">
    <source>
        <dbReference type="ARBA" id="ARBA00022989"/>
    </source>
</evidence>
<evidence type="ECO:0000256" key="11">
    <source>
        <dbReference type="ARBA" id="ARBA00034430"/>
    </source>
</evidence>
<keyword evidence="7 13" id="KW-1133">Transmembrane helix</keyword>
<feature type="transmembrane region" description="Helical" evidence="13">
    <location>
        <begin position="196"/>
        <end position="217"/>
    </location>
</feature>
<keyword evidence="2" id="KW-0813">Transport</keyword>
<evidence type="ECO:0000259" key="14">
    <source>
        <dbReference type="PROSITE" id="PS51201"/>
    </source>
</evidence>
<evidence type="ECO:0000256" key="6">
    <source>
        <dbReference type="ARBA" id="ARBA00022958"/>
    </source>
</evidence>
<keyword evidence="10" id="KW-0407">Ion channel</keyword>
<evidence type="ECO:0000313" key="15">
    <source>
        <dbReference type="Proteomes" id="UP001165740"/>
    </source>
</evidence>
<evidence type="ECO:0000256" key="9">
    <source>
        <dbReference type="ARBA" id="ARBA00023136"/>
    </source>
</evidence>
<protein>
    <submittedName>
        <fullName evidence="16">Potassium channel subfamily T member 2-like isoform X2</fullName>
    </submittedName>
</protein>
<dbReference type="Pfam" id="PF07885">
    <property type="entry name" value="Ion_trans_2"/>
    <property type="match status" value="1"/>
</dbReference>
<accession>A0A9W2Z9I0</accession>
<dbReference type="SUPFAM" id="SSF81324">
    <property type="entry name" value="Voltage-gated potassium channels"/>
    <property type="match status" value="1"/>
</dbReference>
<feature type="domain" description="RCK N-terminal" evidence="14">
    <location>
        <begin position="399"/>
        <end position="535"/>
    </location>
</feature>
<dbReference type="Pfam" id="PF22614">
    <property type="entry name" value="Slo-like_RCK"/>
    <property type="match status" value="2"/>
</dbReference>
<feature type="transmembrane region" description="Helical" evidence="13">
    <location>
        <begin position="229"/>
        <end position="250"/>
    </location>
</feature>
<dbReference type="InterPro" id="IPR003929">
    <property type="entry name" value="K_chnl_BK_asu"/>
</dbReference>
<keyword evidence="3" id="KW-0633">Potassium transport</keyword>
<evidence type="ECO:0000256" key="5">
    <source>
        <dbReference type="ARBA" id="ARBA00022826"/>
    </source>
</evidence>
<evidence type="ECO:0000256" key="2">
    <source>
        <dbReference type="ARBA" id="ARBA00022448"/>
    </source>
</evidence>
<dbReference type="PANTHER" id="PTHR10027:SF10">
    <property type="entry name" value="SLOWPOKE 2, ISOFORM D"/>
    <property type="match status" value="1"/>
</dbReference>
<feature type="transmembrane region" description="Helical" evidence="13">
    <location>
        <begin position="293"/>
        <end position="315"/>
    </location>
</feature>
<dbReference type="PANTHER" id="PTHR10027">
    <property type="entry name" value="CALCIUM-ACTIVATED POTASSIUM CHANNEL ALPHA CHAIN"/>
    <property type="match status" value="1"/>
</dbReference>
<dbReference type="FunFam" id="3.40.50.720:FF:000011">
    <property type="entry name" value="Potassium channel subfamily T member 1"/>
    <property type="match status" value="1"/>
</dbReference>
<name>A0A9W2Z9I0_BIOGL</name>
<gene>
    <name evidence="16" type="primary">LOC106059478</name>
</gene>
<dbReference type="InterPro" id="IPR003148">
    <property type="entry name" value="RCK_N"/>
</dbReference>
<keyword evidence="8" id="KW-0406">Ion transport</keyword>
<evidence type="ECO:0000256" key="4">
    <source>
        <dbReference type="ARBA" id="ARBA00022692"/>
    </source>
</evidence>
<keyword evidence="4 13" id="KW-0812">Transmembrane</keyword>
<dbReference type="Gene3D" id="1.10.287.70">
    <property type="match status" value="1"/>
</dbReference>
<dbReference type="InterPro" id="IPR047871">
    <property type="entry name" value="K_chnl_Slo-like"/>
</dbReference>
<evidence type="ECO:0000313" key="16">
    <source>
        <dbReference type="RefSeq" id="XP_055871659.1"/>
    </source>
</evidence>
<dbReference type="FunFam" id="3.40.50.720:FF:000034">
    <property type="entry name" value="Potassium channel subfamily T member 1"/>
    <property type="match status" value="1"/>
</dbReference>
<keyword evidence="9 13" id="KW-0472">Membrane</keyword>
<proteinExistence type="predicted"/>
<dbReference type="OMA" id="IMAFESH"/>
<evidence type="ECO:0000256" key="1">
    <source>
        <dbReference type="ARBA" id="ARBA00004141"/>
    </source>
</evidence>
<dbReference type="Pfam" id="PF03493">
    <property type="entry name" value="BK_channel_a"/>
    <property type="match status" value="1"/>
</dbReference>
<dbReference type="GeneID" id="106059478"/>
<feature type="region of interest" description="Disordered" evidence="12">
    <location>
        <begin position="800"/>
        <end position="848"/>
    </location>
</feature>
<evidence type="ECO:0000256" key="10">
    <source>
        <dbReference type="ARBA" id="ARBA00023303"/>
    </source>
</evidence>
<evidence type="ECO:0000256" key="12">
    <source>
        <dbReference type="SAM" id="MobiDB-lite"/>
    </source>
</evidence>
<dbReference type="PROSITE" id="PS51201">
    <property type="entry name" value="RCK_N"/>
    <property type="match status" value="1"/>
</dbReference>
<evidence type="ECO:0000256" key="13">
    <source>
        <dbReference type="SAM" id="Phobius"/>
    </source>
</evidence>
<dbReference type="InterPro" id="IPR013099">
    <property type="entry name" value="K_chnl_dom"/>
</dbReference>
<reference evidence="16" key="1">
    <citation type="submission" date="2025-08" db="UniProtKB">
        <authorList>
            <consortium name="RefSeq"/>
        </authorList>
    </citation>
    <scope>IDENTIFICATION</scope>
</reference>
<feature type="transmembrane region" description="Helical" evidence="13">
    <location>
        <begin position="327"/>
        <end position="346"/>
    </location>
</feature>
<dbReference type="GO" id="GO:0005228">
    <property type="term" value="F:intracellular sodium-activated potassium channel activity"/>
    <property type="evidence" value="ECO:0007669"/>
    <property type="project" value="TreeGrafter"/>
</dbReference>
<comment type="subcellular location">
    <subcellularLocation>
        <location evidence="1">Membrane</location>
        <topology evidence="1">Multi-pass membrane protein</topology>
    </subcellularLocation>
</comment>
<dbReference type="GO" id="GO:0005886">
    <property type="term" value="C:plasma membrane"/>
    <property type="evidence" value="ECO:0007669"/>
    <property type="project" value="TreeGrafter"/>
</dbReference>
<dbReference type="Gene3D" id="3.40.50.720">
    <property type="entry name" value="NAD(P)-binding Rossmann-like Domain"/>
    <property type="match status" value="2"/>
</dbReference>